<reference evidence="2" key="1">
    <citation type="submission" date="2018-08" db="EMBL/GenBank/DDBJ databases">
        <title>A genome reference for cultivated species of the human gut microbiota.</title>
        <authorList>
            <person name="Zou Y."/>
            <person name="Xue W."/>
            <person name="Luo G."/>
        </authorList>
    </citation>
    <scope>NUCLEOTIDE SEQUENCE [LARGE SCALE GENOMIC DNA]</scope>
    <source>
        <strain evidence="2">TF05-5AC</strain>
    </source>
</reference>
<dbReference type="EMBL" id="QVLV01000042">
    <property type="protein sequence ID" value="RGE55616.1"/>
    <property type="molecule type" value="Genomic_DNA"/>
</dbReference>
<protein>
    <submittedName>
        <fullName evidence="2">Uncharacterized protein</fullName>
    </submittedName>
</protein>
<accession>A0A3E3HUV6</accession>
<feature type="compositionally biased region" description="Basic and acidic residues" evidence="1">
    <location>
        <begin position="10"/>
        <end position="22"/>
    </location>
</feature>
<evidence type="ECO:0000256" key="1">
    <source>
        <dbReference type="SAM" id="MobiDB-lite"/>
    </source>
</evidence>
<sequence>MKKRVHSGKPYREDPAGGERRLQLRGIRPKRMEYGFGAAHRTAGTAGGKAATGAACYSGRVEKAESMSMSTEGRLYVPGETVSARIG</sequence>
<dbReference type="Proteomes" id="UP000260812">
    <property type="component" value="Unassembled WGS sequence"/>
</dbReference>
<proteinExistence type="predicted"/>
<keyword evidence="3" id="KW-1185">Reference proteome</keyword>
<organism evidence="2 3">
    <name type="scientific">Eisenbergiella massiliensis</name>
    <dbReference type="NCBI Taxonomy" id="1720294"/>
    <lineage>
        <taxon>Bacteria</taxon>
        <taxon>Bacillati</taxon>
        <taxon>Bacillota</taxon>
        <taxon>Clostridia</taxon>
        <taxon>Lachnospirales</taxon>
        <taxon>Lachnospiraceae</taxon>
        <taxon>Eisenbergiella</taxon>
    </lineage>
</organism>
<dbReference type="AlphaFoldDB" id="A0A3E3HUV6"/>
<evidence type="ECO:0000313" key="2">
    <source>
        <dbReference type="EMBL" id="RGE55616.1"/>
    </source>
</evidence>
<evidence type="ECO:0000313" key="3">
    <source>
        <dbReference type="Proteomes" id="UP000260812"/>
    </source>
</evidence>
<comment type="caution">
    <text evidence="2">The sequence shown here is derived from an EMBL/GenBank/DDBJ whole genome shotgun (WGS) entry which is preliminary data.</text>
</comment>
<name>A0A3E3HUV6_9FIRM</name>
<gene>
    <name evidence="2" type="ORF">DXC51_28650</name>
</gene>
<feature type="region of interest" description="Disordered" evidence="1">
    <location>
        <begin position="1"/>
        <end position="28"/>
    </location>
</feature>